<name>A0AAQ3RHU3_VIGMU</name>
<dbReference type="Proteomes" id="UP001374535">
    <property type="component" value="Chromosome 10"/>
</dbReference>
<reference evidence="1 2" key="1">
    <citation type="journal article" date="2023" name="Life. Sci Alliance">
        <title>Evolutionary insights into 3D genome organization and epigenetic landscape of Vigna mungo.</title>
        <authorList>
            <person name="Junaid A."/>
            <person name="Singh B."/>
            <person name="Bhatia S."/>
        </authorList>
    </citation>
    <scope>NUCLEOTIDE SEQUENCE [LARGE SCALE GENOMIC DNA]</scope>
    <source>
        <strain evidence="1">Urdbean</strain>
    </source>
</reference>
<feature type="non-terminal residue" evidence="1">
    <location>
        <position position="113"/>
    </location>
</feature>
<keyword evidence="2" id="KW-1185">Reference proteome</keyword>
<dbReference type="AlphaFoldDB" id="A0AAQ3RHU3"/>
<evidence type="ECO:0000313" key="1">
    <source>
        <dbReference type="EMBL" id="WVY93327.1"/>
    </source>
</evidence>
<accession>A0AAQ3RHU3</accession>
<gene>
    <name evidence="1" type="ORF">V8G54_032415</name>
</gene>
<sequence length="113" mass="12964">MKKTLWVHILNTRRKHEKPHQISNGFDGGGGTDGGGIEWGANGGGFIVVGIEIWIETSIDGFATLFKTRFTRYLYCDPTQNHSHHCYHRARYRTHSLSLFSNFLFLQRLTIII</sequence>
<protein>
    <submittedName>
        <fullName evidence="1">Uncharacterized protein</fullName>
    </submittedName>
</protein>
<evidence type="ECO:0000313" key="2">
    <source>
        <dbReference type="Proteomes" id="UP001374535"/>
    </source>
</evidence>
<dbReference type="EMBL" id="CP144691">
    <property type="protein sequence ID" value="WVY93327.1"/>
    <property type="molecule type" value="Genomic_DNA"/>
</dbReference>
<proteinExistence type="predicted"/>
<organism evidence="1 2">
    <name type="scientific">Vigna mungo</name>
    <name type="common">Black gram</name>
    <name type="synonym">Phaseolus mungo</name>
    <dbReference type="NCBI Taxonomy" id="3915"/>
    <lineage>
        <taxon>Eukaryota</taxon>
        <taxon>Viridiplantae</taxon>
        <taxon>Streptophyta</taxon>
        <taxon>Embryophyta</taxon>
        <taxon>Tracheophyta</taxon>
        <taxon>Spermatophyta</taxon>
        <taxon>Magnoliopsida</taxon>
        <taxon>eudicotyledons</taxon>
        <taxon>Gunneridae</taxon>
        <taxon>Pentapetalae</taxon>
        <taxon>rosids</taxon>
        <taxon>fabids</taxon>
        <taxon>Fabales</taxon>
        <taxon>Fabaceae</taxon>
        <taxon>Papilionoideae</taxon>
        <taxon>50 kb inversion clade</taxon>
        <taxon>NPAAA clade</taxon>
        <taxon>indigoferoid/millettioid clade</taxon>
        <taxon>Phaseoleae</taxon>
        <taxon>Vigna</taxon>
    </lineage>
</organism>